<accession>A0A838CYR3</accession>
<dbReference type="EMBL" id="JACEFG010000005">
    <property type="protein sequence ID" value="MBA2176889.1"/>
    <property type="molecule type" value="Genomic_DNA"/>
</dbReference>
<keyword evidence="2" id="KW-0812">Transmembrane</keyword>
<name>A0A838CYR3_9BACI</name>
<evidence type="ECO:0000256" key="2">
    <source>
        <dbReference type="SAM" id="Phobius"/>
    </source>
</evidence>
<feature type="region of interest" description="Disordered" evidence="1">
    <location>
        <begin position="341"/>
        <end position="387"/>
    </location>
</feature>
<proteinExistence type="predicted"/>
<dbReference type="RefSeq" id="WP_181473950.1">
    <property type="nucleotide sequence ID" value="NZ_JACEFG010000005.1"/>
</dbReference>
<feature type="region of interest" description="Disordered" evidence="1">
    <location>
        <begin position="1"/>
        <end position="37"/>
    </location>
</feature>
<reference evidence="3 4" key="1">
    <citation type="journal article" date="2004" name="Extremophiles">
        <title>Halobacillus locisalis sp. nov., a halophilic bacterium isolated from a marine solar saltern of the Yellow Sea in Korea.</title>
        <authorList>
            <person name="Yoon J.H."/>
            <person name="Kang K.H."/>
            <person name="Oh T.K."/>
            <person name="Park Y.H."/>
        </authorList>
    </citation>
    <scope>NUCLEOTIDE SEQUENCE [LARGE SCALE GENOMIC DNA]</scope>
    <source>
        <strain evidence="3 4">KCTC 3788</strain>
    </source>
</reference>
<feature type="compositionally biased region" description="Basic and acidic residues" evidence="1">
    <location>
        <begin position="20"/>
        <end position="30"/>
    </location>
</feature>
<dbReference type="InterPro" id="IPR035628">
    <property type="entry name" value="TcpC_C"/>
</dbReference>
<feature type="transmembrane region" description="Helical" evidence="2">
    <location>
        <begin position="50"/>
        <end position="71"/>
    </location>
</feature>
<keyword evidence="4" id="KW-1185">Reference proteome</keyword>
<dbReference type="CDD" id="cd16428">
    <property type="entry name" value="TcpC_C"/>
    <property type="match status" value="1"/>
</dbReference>
<gene>
    <name evidence="3" type="ORF">H0266_18575</name>
</gene>
<evidence type="ECO:0000256" key="1">
    <source>
        <dbReference type="SAM" id="MobiDB-lite"/>
    </source>
</evidence>
<evidence type="ECO:0000313" key="4">
    <source>
        <dbReference type="Proteomes" id="UP000571017"/>
    </source>
</evidence>
<dbReference type="Gene3D" id="3.10.450.540">
    <property type="match status" value="2"/>
</dbReference>
<organism evidence="3 4">
    <name type="scientific">Halobacillus locisalis</name>
    <dbReference type="NCBI Taxonomy" id="220753"/>
    <lineage>
        <taxon>Bacteria</taxon>
        <taxon>Bacillati</taxon>
        <taxon>Bacillota</taxon>
        <taxon>Bacilli</taxon>
        <taxon>Bacillales</taxon>
        <taxon>Bacillaceae</taxon>
        <taxon>Halobacillus</taxon>
    </lineage>
</organism>
<feature type="compositionally biased region" description="Basic and acidic residues" evidence="1">
    <location>
        <begin position="341"/>
        <end position="351"/>
    </location>
</feature>
<dbReference type="Pfam" id="PF12642">
    <property type="entry name" value="TpcC"/>
    <property type="match status" value="1"/>
</dbReference>
<dbReference type="CDD" id="cd16386">
    <property type="entry name" value="TcpC_N"/>
    <property type="match status" value="1"/>
</dbReference>
<feature type="compositionally biased region" description="Acidic residues" evidence="1">
    <location>
        <begin position="366"/>
        <end position="387"/>
    </location>
</feature>
<dbReference type="InterPro" id="IPR024735">
    <property type="entry name" value="TcpC"/>
</dbReference>
<sequence>MSNKEKKQSQFKKILVGIKRMSDQSKEEKDRKKKEKLVSGKPKGYAARKIGVLSFWTLFAFMFLVVFATMFSNSSKGSVDIEKLIEDQESIVTSQEAVSFGKSFSRDYFTWTADREGIVDRRERLKPYLAGHIVADAGLSTGSLEQDSIVRDISLRKIDEVNDDIAMITYLVKYELQQKELSEKKVLESKQAEHFFVVPVAFDGQTFGVYELPKFTYVEEETTVGDVSLAGLDRVENAVASRVDDFLYTFFPSFASDPQENLNYLLKSDDVTNGLKGDLAFVDVKSSDVRQKGENGDLFVFAEVAFEDEETGLSYTTDYELSIAENDGRFVVSGIDSLDSKKVRSKEEVSEASKTNNETENTGDASESESNTDNDSNETEETKDDEQ</sequence>
<feature type="compositionally biased region" description="Polar residues" evidence="1">
    <location>
        <begin position="352"/>
        <end position="365"/>
    </location>
</feature>
<dbReference type="AlphaFoldDB" id="A0A838CYR3"/>
<comment type="caution">
    <text evidence="3">The sequence shown here is derived from an EMBL/GenBank/DDBJ whole genome shotgun (WGS) entry which is preliminary data.</text>
</comment>
<keyword evidence="2" id="KW-1133">Transmembrane helix</keyword>
<keyword evidence="2" id="KW-0472">Membrane</keyword>
<protein>
    <submittedName>
        <fullName evidence="3">Conjugal transfer protein</fullName>
    </submittedName>
</protein>
<dbReference type="Proteomes" id="UP000571017">
    <property type="component" value="Unassembled WGS sequence"/>
</dbReference>
<evidence type="ECO:0000313" key="3">
    <source>
        <dbReference type="EMBL" id="MBA2176889.1"/>
    </source>
</evidence>